<name>A0A7I7P2Q5_9MYCO</name>
<keyword evidence="2" id="KW-1185">Reference proteome</keyword>
<sequence>MFGLQQGEEADVLEILNGLVGQPPQILRRLSALPNPWQQIIDVSQNRLRVTLLNGRHLSLPPESADLHQRLEHVPIRVEQGIPAAGSDTNPLFCNMF</sequence>
<dbReference type="Proteomes" id="UP000466632">
    <property type="component" value="Chromosome"/>
</dbReference>
<accession>A0A7I7P2Q5</accession>
<dbReference type="KEGG" id="mseo:MSEO_34580"/>
<dbReference type="AlphaFoldDB" id="A0A7I7P2Q5"/>
<evidence type="ECO:0000313" key="1">
    <source>
        <dbReference type="EMBL" id="BBY02959.1"/>
    </source>
</evidence>
<protein>
    <submittedName>
        <fullName evidence="1">Uncharacterized protein</fullName>
    </submittedName>
</protein>
<dbReference type="EMBL" id="AP022582">
    <property type="protein sequence ID" value="BBY02959.1"/>
    <property type="molecule type" value="Genomic_DNA"/>
</dbReference>
<evidence type="ECO:0000313" key="2">
    <source>
        <dbReference type="Proteomes" id="UP000466632"/>
    </source>
</evidence>
<reference evidence="1 2" key="1">
    <citation type="journal article" date="2019" name="Emerg. Microbes Infect.">
        <title>Comprehensive subspecies identification of 175 nontuberculous mycobacteria species based on 7547 genomic profiles.</title>
        <authorList>
            <person name="Matsumoto Y."/>
            <person name="Kinjo T."/>
            <person name="Motooka D."/>
            <person name="Nabeya D."/>
            <person name="Jung N."/>
            <person name="Uechi K."/>
            <person name="Horii T."/>
            <person name="Iida T."/>
            <person name="Fujita J."/>
            <person name="Nakamura S."/>
        </authorList>
    </citation>
    <scope>NUCLEOTIDE SEQUENCE [LARGE SCALE GENOMIC DNA]</scope>
    <source>
        <strain evidence="1 2">JCM 16018</strain>
    </source>
</reference>
<organism evidence="1 2">
    <name type="scientific">Mycobacterium seoulense</name>
    <dbReference type="NCBI Taxonomy" id="386911"/>
    <lineage>
        <taxon>Bacteria</taxon>
        <taxon>Bacillati</taxon>
        <taxon>Actinomycetota</taxon>
        <taxon>Actinomycetes</taxon>
        <taxon>Mycobacteriales</taxon>
        <taxon>Mycobacteriaceae</taxon>
        <taxon>Mycobacterium</taxon>
    </lineage>
</organism>
<gene>
    <name evidence="1" type="ORF">MSEO_34580</name>
</gene>
<proteinExistence type="predicted"/>